<dbReference type="AlphaFoldDB" id="A0A1A8U0V0"/>
<proteinExistence type="predicted"/>
<feature type="non-terminal residue" evidence="1">
    <location>
        <position position="131"/>
    </location>
</feature>
<protein>
    <submittedName>
        <fullName evidence="1">Uncharacterized protein</fullName>
    </submittedName>
</protein>
<feature type="non-terminal residue" evidence="1">
    <location>
        <position position="1"/>
    </location>
</feature>
<reference evidence="1" key="2">
    <citation type="submission" date="2016-06" db="EMBL/GenBank/DDBJ databases">
        <title>The genome of a short-lived fish provides insights into sex chromosome evolution and the genetic control of aging.</title>
        <authorList>
            <person name="Reichwald K."/>
            <person name="Felder M."/>
            <person name="Petzold A."/>
            <person name="Koch P."/>
            <person name="Groth M."/>
            <person name="Platzer M."/>
        </authorList>
    </citation>
    <scope>NUCLEOTIDE SEQUENCE</scope>
    <source>
        <tissue evidence="1">Brain</tissue>
    </source>
</reference>
<gene>
    <name evidence="1" type="primary">Nfu_g_1_021758</name>
</gene>
<name>A0A1A8U0V0_NOTFU</name>
<dbReference type="EMBL" id="HAEJ01000744">
    <property type="protein sequence ID" value="SBS41201.1"/>
    <property type="molecule type" value="Transcribed_RNA"/>
</dbReference>
<organism evidence="1">
    <name type="scientific">Nothobranchius furzeri</name>
    <name type="common">Turquoise killifish</name>
    <dbReference type="NCBI Taxonomy" id="105023"/>
    <lineage>
        <taxon>Eukaryota</taxon>
        <taxon>Metazoa</taxon>
        <taxon>Chordata</taxon>
        <taxon>Craniata</taxon>
        <taxon>Vertebrata</taxon>
        <taxon>Euteleostomi</taxon>
        <taxon>Actinopterygii</taxon>
        <taxon>Neopterygii</taxon>
        <taxon>Teleostei</taxon>
        <taxon>Neoteleostei</taxon>
        <taxon>Acanthomorphata</taxon>
        <taxon>Ovalentaria</taxon>
        <taxon>Atherinomorphae</taxon>
        <taxon>Cyprinodontiformes</taxon>
        <taxon>Nothobranchiidae</taxon>
        <taxon>Nothobranchius</taxon>
    </lineage>
</organism>
<reference evidence="1" key="1">
    <citation type="submission" date="2016-05" db="EMBL/GenBank/DDBJ databases">
        <authorList>
            <person name="Lavstsen T."/>
            <person name="Jespersen J.S."/>
        </authorList>
    </citation>
    <scope>NUCLEOTIDE SEQUENCE</scope>
    <source>
        <tissue evidence="1">Brain</tissue>
    </source>
</reference>
<sequence>TRVCEGCTNSSLSGHRVHGFPDQRNNASISVPEGVFVQLQRQTSVAHIGRYRDREVRAGLRRPMARFKKLNVNFWNSDHRQNQVRTDHQPLRLSGPVTLVSGSDPAHRSPHELQNRMTVGALPLSKLNCVR</sequence>
<accession>A0A1A8U0V0</accession>
<evidence type="ECO:0000313" key="1">
    <source>
        <dbReference type="EMBL" id="SBS41201.1"/>
    </source>
</evidence>